<feature type="signal peptide" evidence="6">
    <location>
        <begin position="1"/>
        <end position="20"/>
    </location>
</feature>
<dbReference type="Gene3D" id="3.10.50.40">
    <property type="match status" value="1"/>
</dbReference>
<evidence type="ECO:0000256" key="1">
    <source>
        <dbReference type="ARBA" id="ARBA00000971"/>
    </source>
</evidence>
<evidence type="ECO:0000256" key="6">
    <source>
        <dbReference type="SAM" id="SignalP"/>
    </source>
</evidence>
<reference evidence="8" key="1">
    <citation type="submission" date="2021-01" db="EMBL/GenBank/DDBJ databases">
        <authorList>
            <person name="Corre E."/>
            <person name="Pelletier E."/>
            <person name="Niang G."/>
            <person name="Scheremetjew M."/>
            <person name="Finn R."/>
            <person name="Kale V."/>
            <person name="Holt S."/>
            <person name="Cochrane G."/>
            <person name="Meng A."/>
            <person name="Brown T."/>
            <person name="Cohen L."/>
        </authorList>
    </citation>
    <scope>NUCLEOTIDE SEQUENCE</scope>
    <source>
        <strain evidence="8">SoJaBio B1-5/56/2</strain>
    </source>
</reference>
<evidence type="ECO:0000259" key="7">
    <source>
        <dbReference type="PROSITE" id="PS50059"/>
    </source>
</evidence>
<comment type="catalytic activity">
    <reaction evidence="1 5">
        <text>[protein]-peptidylproline (omega=180) = [protein]-peptidylproline (omega=0)</text>
        <dbReference type="Rhea" id="RHEA:16237"/>
        <dbReference type="Rhea" id="RHEA-COMP:10747"/>
        <dbReference type="Rhea" id="RHEA-COMP:10748"/>
        <dbReference type="ChEBI" id="CHEBI:83833"/>
        <dbReference type="ChEBI" id="CHEBI:83834"/>
        <dbReference type="EC" id="5.2.1.8"/>
    </reaction>
</comment>
<accession>A0A7S4KJX9</accession>
<keyword evidence="3 5" id="KW-0697">Rotamase</keyword>
<dbReference type="PANTHER" id="PTHR45779:SF7">
    <property type="entry name" value="PEPTIDYLPROLYL ISOMERASE"/>
    <property type="match status" value="1"/>
</dbReference>
<sequence length="140" mass="15277">MKTALLFSLFSLGLLSLVIAEASKPQLRIGVKHRPETCPRKTKAGDKLTMHYTGTLASDGSKFDSSLDRNSPFTFTLGVGQVIKGWDQGLVGMCVGEKRRLKIPPELGYGDRGSGDKIKGGETLIFEVECLNIEDGEKKF</sequence>
<dbReference type="PANTHER" id="PTHR45779">
    <property type="entry name" value="PEPTIDYLPROLYL ISOMERASE"/>
    <property type="match status" value="1"/>
</dbReference>
<dbReference type="GO" id="GO:0003755">
    <property type="term" value="F:peptidyl-prolyl cis-trans isomerase activity"/>
    <property type="evidence" value="ECO:0007669"/>
    <property type="project" value="UniProtKB-KW"/>
</dbReference>
<name>A0A7S4KJX9_9EUKA</name>
<dbReference type="PROSITE" id="PS50059">
    <property type="entry name" value="FKBP_PPIASE"/>
    <property type="match status" value="1"/>
</dbReference>
<dbReference type="GO" id="GO:0005783">
    <property type="term" value="C:endoplasmic reticulum"/>
    <property type="evidence" value="ECO:0007669"/>
    <property type="project" value="TreeGrafter"/>
</dbReference>
<dbReference type="AlphaFoldDB" id="A0A7S4KJX9"/>
<dbReference type="InterPro" id="IPR046357">
    <property type="entry name" value="PPIase_dom_sf"/>
</dbReference>
<evidence type="ECO:0000256" key="4">
    <source>
        <dbReference type="ARBA" id="ARBA00023235"/>
    </source>
</evidence>
<dbReference type="InterPro" id="IPR001179">
    <property type="entry name" value="PPIase_FKBP_dom"/>
</dbReference>
<evidence type="ECO:0000313" key="8">
    <source>
        <dbReference type="EMBL" id="CAE2297294.1"/>
    </source>
</evidence>
<gene>
    <name evidence="8" type="ORF">NAES01612_LOCUS7699</name>
</gene>
<evidence type="ECO:0000256" key="3">
    <source>
        <dbReference type="ARBA" id="ARBA00023110"/>
    </source>
</evidence>
<organism evidence="8">
    <name type="scientific">Paramoeba aestuarina</name>
    <dbReference type="NCBI Taxonomy" id="180227"/>
    <lineage>
        <taxon>Eukaryota</taxon>
        <taxon>Amoebozoa</taxon>
        <taxon>Discosea</taxon>
        <taxon>Flabellinia</taxon>
        <taxon>Dactylopodida</taxon>
        <taxon>Paramoebidae</taxon>
        <taxon>Paramoeba</taxon>
    </lineage>
</organism>
<dbReference type="FunFam" id="3.10.50.40:FF:000006">
    <property type="entry name" value="Peptidyl-prolyl cis-trans isomerase"/>
    <property type="match status" value="1"/>
</dbReference>
<dbReference type="EMBL" id="HBKR01011601">
    <property type="protein sequence ID" value="CAE2297294.1"/>
    <property type="molecule type" value="Transcribed_RNA"/>
</dbReference>
<keyword evidence="6" id="KW-0732">Signal</keyword>
<evidence type="ECO:0000256" key="5">
    <source>
        <dbReference type="PROSITE-ProRule" id="PRU00277"/>
    </source>
</evidence>
<feature type="chain" id="PRO_5030824145" description="peptidylprolyl isomerase" evidence="6">
    <location>
        <begin position="21"/>
        <end position="140"/>
    </location>
</feature>
<protein>
    <recommendedName>
        <fullName evidence="2 5">peptidylprolyl isomerase</fullName>
        <ecNumber evidence="2 5">5.2.1.8</ecNumber>
    </recommendedName>
</protein>
<dbReference type="InterPro" id="IPR044609">
    <property type="entry name" value="FKBP2/11"/>
</dbReference>
<dbReference type="Pfam" id="PF00254">
    <property type="entry name" value="FKBP_C"/>
    <property type="match status" value="1"/>
</dbReference>
<feature type="domain" description="PPIase FKBP-type" evidence="7">
    <location>
        <begin position="45"/>
        <end position="134"/>
    </location>
</feature>
<dbReference type="EC" id="5.2.1.8" evidence="2 5"/>
<keyword evidence="4 5" id="KW-0413">Isomerase</keyword>
<proteinExistence type="predicted"/>
<dbReference type="SUPFAM" id="SSF54534">
    <property type="entry name" value="FKBP-like"/>
    <property type="match status" value="1"/>
</dbReference>
<evidence type="ECO:0000256" key="2">
    <source>
        <dbReference type="ARBA" id="ARBA00013194"/>
    </source>
</evidence>